<dbReference type="GeneID" id="91090490"/>
<protein>
    <submittedName>
        <fullName evidence="2">Uncharacterized protein</fullName>
    </submittedName>
</protein>
<evidence type="ECO:0000256" key="1">
    <source>
        <dbReference type="SAM" id="MobiDB-lite"/>
    </source>
</evidence>
<evidence type="ECO:0000313" key="3">
    <source>
        <dbReference type="Proteomes" id="UP000094043"/>
    </source>
</evidence>
<reference evidence="2" key="2">
    <citation type="journal article" date="2022" name="Elife">
        <title>Obligate sexual reproduction of a homothallic fungus closely related to the Cryptococcus pathogenic species complex.</title>
        <authorList>
            <person name="Passer A.R."/>
            <person name="Clancey S.A."/>
            <person name="Shea T."/>
            <person name="David-Palma M."/>
            <person name="Averette A.F."/>
            <person name="Boekhout T."/>
            <person name="Porcel B.M."/>
            <person name="Nowrousian M."/>
            <person name="Cuomo C.A."/>
            <person name="Sun S."/>
            <person name="Heitman J."/>
            <person name="Coelho M.A."/>
        </authorList>
    </citation>
    <scope>NUCLEOTIDE SEQUENCE</scope>
    <source>
        <strain evidence="2">CBS 7841</strain>
    </source>
</reference>
<dbReference type="VEuPathDB" id="FungiDB:L203_02715"/>
<accession>A0A1E3IJD3</accession>
<evidence type="ECO:0000313" key="2">
    <source>
        <dbReference type="EMBL" id="WVN91035.1"/>
    </source>
</evidence>
<dbReference type="RefSeq" id="XP_066071735.1">
    <property type="nucleotide sequence ID" value="XM_066215638.1"/>
</dbReference>
<dbReference type="AlphaFoldDB" id="A0A1E3IJD3"/>
<gene>
    <name evidence="2" type="ORF">L203_106282</name>
</gene>
<reference evidence="2" key="3">
    <citation type="submission" date="2024-01" db="EMBL/GenBank/DDBJ databases">
        <authorList>
            <person name="Coelho M.A."/>
            <person name="David-Palma M."/>
            <person name="Shea T."/>
            <person name="Sun S."/>
            <person name="Cuomo C.A."/>
            <person name="Heitman J."/>
        </authorList>
    </citation>
    <scope>NUCLEOTIDE SEQUENCE</scope>
    <source>
        <strain evidence="2">CBS 7841</strain>
    </source>
</reference>
<dbReference type="Proteomes" id="UP000094043">
    <property type="component" value="Chromosome 8"/>
</dbReference>
<feature type="region of interest" description="Disordered" evidence="1">
    <location>
        <begin position="94"/>
        <end position="114"/>
    </location>
</feature>
<reference evidence="2" key="1">
    <citation type="submission" date="2016-06" db="EMBL/GenBank/DDBJ databases">
        <authorList>
            <person name="Cuomo C."/>
            <person name="Litvintseva A."/>
            <person name="Heitman J."/>
            <person name="Chen Y."/>
            <person name="Sun S."/>
            <person name="Springer D."/>
            <person name="Dromer F."/>
            <person name="Young S."/>
            <person name="Zeng Q."/>
            <person name="Chapman S."/>
            <person name="Gujja S."/>
            <person name="Saif S."/>
            <person name="Birren B."/>
        </authorList>
    </citation>
    <scope>NUCLEOTIDE SEQUENCE</scope>
    <source>
        <strain evidence="2">CBS 7841</strain>
    </source>
</reference>
<name>A0A1E3IJD3_9TREE</name>
<proteinExistence type="predicted"/>
<dbReference type="KEGG" id="cdep:91090490"/>
<keyword evidence="3" id="KW-1185">Reference proteome</keyword>
<dbReference type="EMBL" id="CP143791">
    <property type="protein sequence ID" value="WVN91035.1"/>
    <property type="molecule type" value="Genomic_DNA"/>
</dbReference>
<sequence length="114" mass="13081">MVDALDYAMVQDATLTSEENQVKRLGPVAATIINKFGGPTDKYTKFLYTMDPYYIRKHWYPLNEDINSSGIKWSLLETTYSHVLAQPTLLPRPTKISFSKPERELEATRSSTYD</sequence>
<organism evidence="2 3">
    <name type="scientific">Cryptococcus depauperatus CBS 7841</name>
    <dbReference type="NCBI Taxonomy" id="1295531"/>
    <lineage>
        <taxon>Eukaryota</taxon>
        <taxon>Fungi</taxon>
        <taxon>Dikarya</taxon>
        <taxon>Basidiomycota</taxon>
        <taxon>Agaricomycotina</taxon>
        <taxon>Tremellomycetes</taxon>
        <taxon>Tremellales</taxon>
        <taxon>Cryptococcaceae</taxon>
        <taxon>Cryptococcus</taxon>
    </lineage>
</organism>